<name>A0ABQ9GCM5_9NEOP</name>
<accession>A0ABQ9GCM5</accession>
<keyword evidence="2" id="KW-1185">Reference proteome</keyword>
<comment type="caution">
    <text evidence="1">The sequence shown here is derived from an EMBL/GenBank/DDBJ whole genome shotgun (WGS) entry which is preliminary data.</text>
</comment>
<organism evidence="1 2">
    <name type="scientific">Dryococelus australis</name>
    <dbReference type="NCBI Taxonomy" id="614101"/>
    <lineage>
        <taxon>Eukaryota</taxon>
        <taxon>Metazoa</taxon>
        <taxon>Ecdysozoa</taxon>
        <taxon>Arthropoda</taxon>
        <taxon>Hexapoda</taxon>
        <taxon>Insecta</taxon>
        <taxon>Pterygota</taxon>
        <taxon>Neoptera</taxon>
        <taxon>Polyneoptera</taxon>
        <taxon>Phasmatodea</taxon>
        <taxon>Verophasmatodea</taxon>
        <taxon>Anareolatae</taxon>
        <taxon>Phasmatidae</taxon>
        <taxon>Eurycanthinae</taxon>
        <taxon>Dryococelus</taxon>
    </lineage>
</organism>
<proteinExistence type="predicted"/>
<sequence length="265" mass="29901">MKDEYAGHIITHFVGLHPKLYAYVVANEQCIRKSKGVKPNLLQSLRHEYNRDSLKNCTRVIGTQYQFRMDDKWYSEADGISTLPWGNYRISDFFPLHITNFGPLRLFNLEVGAGHDGLMANICEIPGESIESDPLHTFTEEKGSKNLKMESAVGRRLKADIHRSSIHIGKTLRAIVGSLDEPLRCPEGVHLDHNVAKIEYFISEKKARMNHSRQIPWNIGVILERHDVNTARLARRSDGALAVRVSVARIAPSLLDLGRAAPSRS</sequence>
<evidence type="ECO:0000313" key="2">
    <source>
        <dbReference type="Proteomes" id="UP001159363"/>
    </source>
</evidence>
<reference evidence="1 2" key="1">
    <citation type="submission" date="2023-02" db="EMBL/GenBank/DDBJ databases">
        <title>LHISI_Scaffold_Assembly.</title>
        <authorList>
            <person name="Stuart O.P."/>
            <person name="Cleave R."/>
            <person name="Magrath M.J.L."/>
            <person name="Mikheyev A.S."/>
        </authorList>
    </citation>
    <scope>NUCLEOTIDE SEQUENCE [LARGE SCALE GENOMIC DNA]</scope>
    <source>
        <strain evidence="1">Daus_M_001</strain>
        <tissue evidence="1">Leg muscle</tissue>
    </source>
</reference>
<dbReference type="Proteomes" id="UP001159363">
    <property type="component" value="Chromosome 13"/>
</dbReference>
<protein>
    <submittedName>
        <fullName evidence="1">Uncharacterized protein</fullName>
    </submittedName>
</protein>
<gene>
    <name evidence="1" type="ORF">PR048_030758</name>
</gene>
<evidence type="ECO:0000313" key="1">
    <source>
        <dbReference type="EMBL" id="KAJ8869188.1"/>
    </source>
</evidence>
<dbReference type="EMBL" id="JARBHB010000014">
    <property type="protein sequence ID" value="KAJ8869188.1"/>
    <property type="molecule type" value="Genomic_DNA"/>
</dbReference>